<dbReference type="GeneID" id="95519739"/>
<dbReference type="RefSeq" id="WP_114244599.1">
    <property type="nucleotide sequence ID" value="NZ_CP027306.1"/>
</dbReference>
<gene>
    <name evidence="2" type="ORF">C5746_14790</name>
</gene>
<evidence type="ECO:0000313" key="3">
    <source>
        <dbReference type="Proteomes" id="UP000252698"/>
    </source>
</evidence>
<feature type="compositionally biased region" description="Basic and acidic residues" evidence="1">
    <location>
        <begin position="103"/>
        <end position="117"/>
    </location>
</feature>
<accession>A0A2Z5JCI1</accession>
<reference evidence="2 3" key="1">
    <citation type="journal article" date="2018" name="Front. Microbiol.">
        <title>Genome Sequencing of Streptomyces atratus SCSIOZH16 and Activation Production of Nocardamine via Metabolic Engineering.</title>
        <authorList>
            <person name="Li Y."/>
            <person name="Zhang C."/>
            <person name="Liu C."/>
            <person name="Ju J."/>
            <person name="Ma J."/>
        </authorList>
    </citation>
    <scope>NUCLEOTIDE SEQUENCE [LARGE SCALE GENOMIC DNA]</scope>
    <source>
        <strain evidence="2 3">SCSIO_ZH16</strain>
    </source>
</reference>
<dbReference type="AlphaFoldDB" id="A0A2Z5JCI1"/>
<organism evidence="2 3">
    <name type="scientific">Streptomyces atratus</name>
    <dbReference type="NCBI Taxonomy" id="1893"/>
    <lineage>
        <taxon>Bacteria</taxon>
        <taxon>Bacillati</taxon>
        <taxon>Actinomycetota</taxon>
        <taxon>Actinomycetes</taxon>
        <taxon>Kitasatosporales</taxon>
        <taxon>Streptomycetaceae</taxon>
        <taxon>Streptomyces</taxon>
    </lineage>
</organism>
<name>A0A2Z5JCI1_STRAR</name>
<evidence type="ECO:0000313" key="2">
    <source>
        <dbReference type="EMBL" id="AXE78000.1"/>
    </source>
</evidence>
<evidence type="ECO:0000256" key="1">
    <source>
        <dbReference type="SAM" id="MobiDB-lite"/>
    </source>
</evidence>
<sequence length="117" mass="12718">MNGEQGESRTFRLLPWTAAEGKPCYVLGDGTGYVSRMADGIESIQLGMADDLLGHAADLLADRRVTGAELHFLASRLSESLREVKRVAESRGSRLNASGPVPDNDRPGHREPDIDSR</sequence>
<dbReference type="KEGG" id="sata:C5746_14790"/>
<feature type="region of interest" description="Disordered" evidence="1">
    <location>
        <begin position="88"/>
        <end position="117"/>
    </location>
</feature>
<dbReference type="Proteomes" id="UP000252698">
    <property type="component" value="Chromosome"/>
</dbReference>
<protein>
    <submittedName>
        <fullName evidence="2">Uncharacterized protein</fullName>
    </submittedName>
</protein>
<dbReference type="EMBL" id="CP027306">
    <property type="protein sequence ID" value="AXE78000.1"/>
    <property type="molecule type" value="Genomic_DNA"/>
</dbReference>
<proteinExistence type="predicted"/>